<accession>A0A7E6FJY7</accession>
<comment type="catalytic activity">
    <reaction evidence="18">
        <text>S-benzyl-L-cysteinylglycine + H2O = S-benzyl-L-cysteine + glycine</text>
        <dbReference type="Rhea" id="RHEA:62568"/>
        <dbReference type="ChEBI" id="CHEBI:15377"/>
        <dbReference type="ChEBI" id="CHEBI:57305"/>
        <dbReference type="ChEBI" id="CHEBI:145802"/>
        <dbReference type="ChEBI" id="CHEBI:145803"/>
    </reaction>
    <physiologicalReaction direction="left-to-right" evidence="18">
        <dbReference type="Rhea" id="RHEA:62569"/>
    </physiologicalReaction>
</comment>
<dbReference type="InterPro" id="IPR023042">
    <property type="entry name" value="Peptidase_M17_leu_NH2_pept"/>
</dbReference>
<dbReference type="PANTHER" id="PTHR11963">
    <property type="entry name" value="LEUCINE AMINOPEPTIDASE-RELATED"/>
    <property type="match status" value="1"/>
</dbReference>
<keyword evidence="7" id="KW-0031">Aminopeptidase</keyword>
<evidence type="ECO:0000313" key="22">
    <source>
        <dbReference type="RefSeq" id="XP_036368004.1"/>
    </source>
</evidence>
<evidence type="ECO:0000256" key="14">
    <source>
        <dbReference type="ARBA" id="ARBA00030997"/>
    </source>
</evidence>
<evidence type="ECO:0000256" key="2">
    <source>
        <dbReference type="ARBA" id="ARBA00001585"/>
    </source>
</evidence>
<reference evidence="22" key="1">
    <citation type="submission" date="2025-08" db="UniProtKB">
        <authorList>
            <consortium name="RefSeq"/>
        </authorList>
    </citation>
    <scope>IDENTIFICATION</scope>
</reference>
<evidence type="ECO:0000256" key="15">
    <source>
        <dbReference type="ARBA" id="ARBA00031564"/>
    </source>
</evidence>
<dbReference type="GO" id="GO:0070006">
    <property type="term" value="F:metalloaminopeptidase activity"/>
    <property type="evidence" value="ECO:0007669"/>
    <property type="project" value="InterPro"/>
</dbReference>
<dbReference type="PANTHER" id="PTHR11963:SF23">
    <property type="entry name" value="CYTOSOL AMINOPEPTIDASE"/>
    <property type="match status" value="1"/>
</dbReference>
<dbReference type="EC" id="3.4.11.1" evidence="4"/>
<dbReference type="InterPro" id="IPR008283">
    <property type="entry name" value="Peptidase_M17_N"/>
</dbReference>
<dbReference type="GO" id="GO:0030145">
    <property type="term" value="F:manganese ion binding"/>
    <property type="evidence" value="ECO:0007669"/>
    <property type="project" value="InterPro"/>
</dbReference>
<evidence type="ECO:0000256" key="12">
    <source>
        <dbReference type="ARBA" id="ARBA00029605"/>
    </source>
</evidence>
<gene>
    <name evidence="22" type="primary">LOC115223123</name>
</gene>
<dbReference type="SUPFAM" id="SSF53187">
    <property type="entry name" value="Zn-dependent exopeptidases"/>
    <property type="match status" value="2"/>
</dbReference>
<dbReference type="Pfam" id="PF00883">
    <property type="entry name" value="Peptidase_M17"/>
    <property type="match status" value="2"/>
</dbReference>
<dbReference type="GO" id="GO:0005737">
    <property type="term" value="C:cytoplasm"/>
    <property type="evidence" value="ECO:0007669"/>
    <property type="project" value="InterPro"/>
</dbReference>
<evidence type="ECO:0000256" key="16">
    <source>
        <dbReference type="ARBA" id="ARBA00033172"/>
    </source>
</evidence>
<dbReference type="PRINTS" id="PR00481">
    <property type="entry name" value="LAMNOPPTDASE"/>
</dbReference>
<evidence type="ECO:0000256" key="11">
    <source>
        <dbReference type="ARBA" id="ARBA00023625"/>
    </source>
</evidence>
<dbReference type="InterPro" id="IPR011356">
    <property type="entry name" value="Leucine_aapep/pepB"/>
</dbReference>
<dbReference type="EC" id="3.4.13.23" evidence="11"/>
<evidence type="ECO:0000259" key="20">
    <source>
        <dbReference type="PROSITE" id="PS00631"/>
    </source>
</evidence>
<dbReference type="HAMAP" id="MF_00181">
    <property type="entry name" value="Cytosol_peptidase_M17"/>
    <property type="match status" value="1"/>
</dbReference>
<comment type="catalytic activity">
    <reaction evidence="2">
        <text>Release of N-terminal proline from a peptide.</text>
        <dbReference type="EC" id="3.4.11.5"/>
    </reaction>
</comment>
<keyword evidence="9" id="KW-0378">Hydrolase</keyword>
<evidence type="ECO:0000256" key="13">
    <source>
        <dbReference type="ARBA" id="ARBA00030930"/>
    </source>
</evidence>
<dbReference type="AlphaFoldDB" id="A0A7E6FJY7"/>
<evidence type="ECO:0000256" key="10">
    <source>
        <dbReference type="ARBA" id="ARBA00023511"/>
    </source>
</evidence>
<evidence type="ECO:0000313" key="21">
    <source>
        <dbReference type="Proteomes" id="UP000515154"/>
    </source>
</evidence>
<dbReference type="CDD" id="cd00433">
    <property type="entry name" value="Peptidase_M17"/>
    <property type="match status" value="2"/>
</dbReference>
<comment type="catalytic activity">
    <reaction evidence="19">
        <text>L-cysteinylglycine + H2O = L-cysteine + glycine</text>
        <dbReference type="Rhea" id="RHEA:28783"/>
        <dbReference type="ChEBI" id="CHEBI:15377"/>
        <dbReference type="ChEBI" id="CHEBI:35235"/>
        <dbReference type="ChEBI" id="CHEBI:57305"/>
        <dbReference type="ChEBI" id="CHEBI:61694"/>
    </reaction>
    <physiologicalReaction direction="left-to-right" evidence="19">
        <dbReference type="Rhea" id="RHEA:28784"/>
    </physiologicalReaction>
</comment>
<comment type="catalytic activity">
    <reaction evidence="10">
        <text>an S-substituted L-cysteinylglycine + H2O = an S-substituted L-cysteine + glycine</text>
        <dbReference type="Rhea" id="RHEA:60444"/>
        <dbReference type="ChEBI" id="CHEBI:15377"/>
        <dbReference type="ChEBI" id="CHEBI:57305"/>
        <dbReference type="ChEBI" id="CHEBI:58717"/>
        <dbReference type="ChEBI" id="CHEBI:143103"/>
        <dbReference type="EC" id="3.4.13.23"/>
    </reaction>
    <physiologicalReaction direction="left-to-right" evidence="10">
        <dbReference type="Rhea" id="RHEA:60445"/>
    </physiologicalReaction>
</comment>
<organism evidence="21 22">
    <name type="scientific">Octopus sinensis</name>
    <name type="common">East Asian common octopus</name>
    <dbReference type="NCBI Taxonomy" id="2607531"/>
    <lineage>
        <taxon>Eukaryota</taxon>
        <taxon>Metazoa</taxon>
        <taxon>Spiralia</taxon>
        <taxon>Lophotrochozoa</taxon>
        <taxon>Mollusca</taxon>
        <taxon>Cephalopoda</taxon>
        <taxon>Coleoidea</taxon>
        <taxon>Octopodiformes</taxon>
        <taxon>Octopoda</taxon>
        <taxon>Incirrata</taxon>
        <taxon>Octopodidae</taxon>
        <taxon>Octopus</taxon>
    </lineage>
</organism>
<evidence type="ECO:0000256" key="3">
    <source>
        <dbReference type="ARBA" id="ARBA00009528"/>
    </source>
</evidence>
<dbReference type="Gene3D" id="3.40.220.10">
    <property type="entry name" value="Leucine Aminopeptidase, subunit E, domain 1"/>
    <property type="match status" value="2"/>
</dbReference>
<sequence>MASFLFALEAHVICKGTAKISHRWLHKFGPRYLQSGRLFSTTTRLGKSLILGVYEASAKDSPLVLSQAAKYFDEKYSGKLSQQIKLFGKSFKKGKSHLLFGLCEEFPLLAVANLGKEDQGFNELEGRHEGHESVRTAVAKSVLQLRDAGEDLVSIDPCGDPMAAAEGASLSLHSYDELKPKSKRKPKVELACYTDHLEASEKTSFIDQWHIGEVYADAQNFARLLTEMPANILTPTKFSEMVIDKLSSYCQIVARDQAWVEEQKMGAFLCVSQGSGEPLKFLELSYNNSSDKSAAPVVLVGKGITFDTGGISLKPANNMDKMRGDMGGAACVVGAILGVCKLGLPIHLKALIPLCENMPGGKAVKPGDVVTAMNGTTIQVDNTDAEGRLILADALCYAETLNPKLILDMATLTGAITIALGSGASGTYTNSPALWDLLYKAGSKTGDRLWRLPLFRHYTDQITHSQLAALNNIGKYIRAGGSCVAAAFLREFIQSSDWIHLDISGVRPNQDEVPYLGRGMSGRPTRTVIEFLSLYNQKNQKIDLNMASSVLRTAANVAKQIRPSRVFLLNGSVIKGRLLNRRQLSTTARLNKGLILGVYEASAEDGPLVLSKAAKHFDEKCSGKLSEQIKLFGKSYKKGKSHLLFGLCEEFPLLAVVNLGKEGQGFNELECRHEGHENVRTAVARGVLQMQQAGEGSVFVDPSDNAKAAAEGADLSSHCYDELKPKKSQKTKVESECYVDHLDNSDGTKTKEQWNHGKIYAEAQNFARLLMEMPSNILTPSKFSEMVSEKLSSLCQVSVRDQSWAEEQKMGGFLCVSQGSAEPLKFLELTYKNTSDSSIPPVALVGKGITFDTGGISLKPSNDMDKMRGDMGGAACVVGTMLAVCKLELPIYVKAFIPLCENMPGGKAIKPGDVVTAMNGKTIQVDNTDAEGRLILADALCYAETFQPKFILDMATLTGAVDVALGSAATGAYTNSTNLWNHLFEAGSETGDRMWRLPLFQHYSAQVTHSQLAAVNNIGKHSRAGGSCTAAAFLKEFVESSDWIHLDIAGVMSNKDEVAHLGSGMSGRPTRTVIELLTRFTSQQ</sequence>
<dbReference type="PROSITE" id="PS00631">
    <property type="entry name" value="CYTOSOL_AP"/>
    <property type="match status" value="2"/>
</dbReference>
<dbReference type="Pfam" id="PF02789">
    <property type="entry name" value="Peptidase_M17_N"/>
    <property type="match status" value="2"/>
</dbReference>
<feature type="domain" description="Cytosol aminopeptidase" evidence="20">
    <location>
        <begin position="927"/>
        <end position="934"/>
    </location>
</feature>
<dbReference type="EC" id="3.4.11.5" evidence="5"/>
<dbReference type="Gene3D" id="3.40.630.10">
    <property type="entry name" value="Zn peptidases"/>
    <property type="match status" value="2"/>
</dbReference>
<evidence type="ECO:0000256" key="9">
    <source>
        <dbReference type="ARBA" id="ARBA00022801"/>
    </source>
</evidence>
<comment type="similarity">
    <text evidence="3">Belongs to the peptidase M17 family.</text>
</comment>
<evidence type="ECO:0000256" key="6">
    <source>
        <dbReference type="ARBA" id="ARBA00014190"/>
    </source>
</evidence>
<dbReference type="RefSeq" id="XP_036368004.1">
    <property type="nucleotide sequence ID" value="XM_036512111.1"/>
</dbReference>
<evidence type="ECO:0000256" key="19">
    <source>
        <dbReference type="ARBA" id="ARBA00049107"/>
    </source>
</evidence>
<comment type="catalytic activity">
    <reaction evidence="1">
        <text>Release of an N-terminal amino acid, Xaa-|-Yaa-, in which Xaa is preferably Leu, but may be other amino acids including Pro although not Arg or Lys, and Yaa may be Pro. Amino acid amides and methyl esters are also readily hydrolyzed, but rates on arylamides are exceedingly low.</text>
        <dbReference type="EC" id="3.4.11.1"/>
    </reaction>
</comment>
<keyword evidence="8" id="KW-0645">Protease</keyword>
<dbReference type="InterPro" id="IPR000819">
    <property type="entry name" value="Peptidase_M17_C"/>
</dbReference>
<feature type="domain" description="Cytosol aminopeptidase" evidence="20">
    <location>
        <begin position="382"/>
        <end position="389"/>
    </location>
</feature>
<evidence type="ECO:0000256" key="5">
    <source>
        <dbReference type="ARBA" id="ARBA00012568"/>
    </source>
</evidence>
<dbReference type="KEGG" id="osn:115223123"/>
<evidence type="ECO:0000256" key="8">
    <source>
        <dbReference type="ARBA" id="ARBA00022670"/>
    </source>
</evidence>
<dbReference type="SUPFAM" id="SSF52949">
    <property type="entry name" value="Macro domain-like"/>
    <property type="match status" value="2"/>
</dbReference>
<evidence type="ECO:0000256" key="4">
    <source>
        <dbReference type="ARBA" id="ARBA00012565"/>
    </source>
</evidence>
<dbReference type="Proteomes" id="UP000515154">
    <property type="component" value="Linkage group LG22"/>
</dbReference>
<evidence type="ECO:0000256" key="7">
    <source>
        <dbReference type="ARBA" id="ARBA00022438"/>
    </source>
</evidence>
<evidence type="ECO:0000256" key="18">
    <source>
        <dbReference type="ARBA" id="ARBA00047881"/>
    </source>
</evidence>
<proteinExistence type="inferred from homology"/>
<evidence type="ECO:0000256" key="17">
    <source>
        <dbReference type="ARBA" id="ARBA00045966"/>
    </source>
</evidence>
<keyword evidence="21" id="KW-1185">Reference proteome</keyword>
<name>A0A7E6FJY7_9MOLL</name>
<comment type="function">
    <text evidence="17">Cytosolic metallopeptidase that catalyzes the removal of unsubstituted N-terminal hydrophobic amino acids from various peptides. The presence of Zn(2+) ions is essential for the peptidase activity, and the association with other cofactors can modulate the substrate spectificity of the enzyme. For instance, in the presence of Mn(2+), it displays a specific Cys-Gly hydrolyzing activity of Cys-Gly-S-conjugates. Involved in the metabolism of glutathione and in the degradation of glutathione S-conjugates, which may play a role in the control of the cell redox status.</text>
</comment>
<dbReference type="InterPro" id="IPR043472">
    <property type="entry name" value="Macro_dom-like"/>
</dbReference>
<dbReference type="GO" id="GO:0006508">
    <property type="term" value="P:proteolysis"/>
    <property type="evidence" value="ECO:0007669"/>
    <property type="project" value="UniProtKB-KW"/>
</dbReference>
<evidence type="ECO:0000256" key="1">
    <source>
        <dbReference type="ARBA" id="ARBA00000135"/>
    </source>
</evidence>
<protein>
    <recommendedName>
        <fullName evidence="6">Cytosol aminopeptidase</fullName>
        <ecNumber evidence="4">3.4.11.1</ecNumber>
        <ecNumber evidence="5">3.4.11.5</ecNumber>
        <ecNumber evidence="11">3.4.13.23</ecNumber>
    </recommendedName>
    <alternativeName>
        <fullName evidence="14">Cysteinylglycine-S-conjugate dipeptidase</fullName>
    </alternativeName>
    <alternativeName>
        <fullName evidence="15">Leucine aminopeptidase 3</fullName>
    </alternativeName>
    <alternativeName>
        <fullName evidence="16">Leucyl aminopeptidase</fullName>
    </alternativeName>
    <alternativeName>
        <fullName evidence="13">Proline aminopeptidase</fullName>
    </alternativeName>
    <alternativeName>
        <fullName evidence="12">Prolyl aminopeptidase</fullName>
    </alternativeName>
</protein>